<evidence type="ECO:0000256" key="1">
    <source>
        <dbReference type="SAM" id="Coils"/>
    </source>
</evidence>
<dbReference type="STRING" id="1317125.SAMN05444128_3985"/>
<dbReference type="Gene3D" id="3.30.565.10">
    <property type="entry name" value="Histidine kinase-like ATPase, C-terminal domain"/>
    <property type="match status" value="1"/>
</dbReference>
<feature type="transmembrane region" description="Helical" evidence="2">
    <location>
        <begin position="50"/>
        <end position="71"/>
    </location>
</feature>
<dbReference type="GO" id="GO:0016020">
    <property type="term" value="C:membrane"/>
    <property type="evidence" value="ECO:0007669"/>
    <property type="project" value="InterPro"/>
</dbReference>
<dbReference type="EMBL" id="FTPP01000006">
    <property type="protein sequence ID" value="SIT95249.1"/>
    <property type="molecule type" value="Genomic_DNA"/>
</dbReference>
<feature type="transmembrane region" description="Helical" evidence="2">
    <location>
        <begin position="119"/>
        <end position="141"/>
    </location>
</feature>
<dbReference type="PANTHER" id="PTHR34220">
    <property type="entry name" value="SENSOR HISTIDINE KINASE YPDA"/>
    <property type="match status" value="1"/>
</dbReference>
<evidence type="ECO:0000259" key="3">
    <source>
        <dbReference type="Pfam" id="PF06580"/>
    </source>
</evidence>
<name>A0A1R3XTR1_9BACT</name>
<reference evidence="5" key="1">
    <citation type="submission" date="2017-01" db="EMBL/GenBank/DDBJ databases">
        <authorList>
            <person name="Varghese N."/>
            <person name="Submissions S."/>
        </authorList>
    </citation>
    <scope>NUCLEOTIDE SEQUENCE [LARGE SCALE GENOMIC DNA]</scope>
    <source>
        <strain evidence="5">LP100</strain>
    </source>
</reference>
<evidence type="ECO:0000313" key="4">
    <source>
        <dbReference type="EMBL" id="SIT95249.1"/>
    </source>
</evidence>
<protein>
    <submittedName>
        <fullName evidence="4">Histidine kinase</fullName>
    </submittedName>
</protein>
<feature type="transmembrane region" description="Helical" evidence="2">
    <location>
        <begin position="78"/>
        <end position="99"/>
    </location>
</feature>
<keyword evidence="2" id="KW-0472">Membrane</keyword>
<dbReference type="PANTHER" id="PTHR34220:SF7">
    <property type="entry name" value="SENSOR HISTIDINE KINASE YPDA"/>
    <property type="match status" value="1"/>
</dbReference>
<keyword evidence="4" id="KW-0418">Kinase</keyword>
<dbReference type="GO" id="GO:0000155">
    <property type="term" value="F:phosphorelay sensor kinase activity"/>
    <property type="evidence" value="ECO:0007669"/>
    <property type="project" value="InterPro"/>
</dbReference>
<dbReference type="InterPro" id="IPR036890">
    <property type="entry name" value="HATPase_C_sf"/>
</dbReference>
<dbReference type="RefSeq" id="WP_076672463.1">
    <property type="nucleotide sequence ID" value="NZ_FTPP01000006.1"/>
</dbReference>
<feature type="domain" description="Signal transduction histidine kinase internal region" evidence="3">
    <location>
        <begin position="175"/>
        <end position="251"/>
    </location>
</feature>
<dbReference type="OrthoDB" id="9792992at2"/>
<evidence type="ECO:0000313" key="5">
    <source>
        <dbReference type="Proteomes" id="UP000187181"/>
    </source>
</evidence>
<proteinExistence type="predicted"/>
<evidence type="ECO:0000256" key="2">
    <source>
        <dbReference type="SAM" id="Phobius"/>
    </source>
</evidence>
<keyword evidence="2" id="KW-0812">Transmembrane</keyword>
<keyword evidence="1" id="KW-0175">Coiled coil</keyword>
<keyword evidence="5" id="KW-1185">Reference proteome</keyword>
<dbReference type="InterPro" id="IPR050640">
    <property type="entry name" value="Bact_2-comp_sensor_kinase"/>
</dbReference>
<dbReference type="AlphaFoldDB" id="A0A1R3XTR1"/>
<dbReference type="InterPro" id="IPR010559">
    <property type="entry name" value="Sig_transdc_His_kin_internal"/>
</dbReference>
<keyword evidence="4" id="KW-0808">Transferase</keyword>
<dbReference type="Pfam" id="PF06580">
    <property type="entry name" value="His_kinase"/>
    <property type="match status" value="1"/>
</dbReference>
<gene>
    <name evidence="4" type="ORF">SAMN05444128_3985</name>
</gene>
<organism evidence="4 5">
    <name type="scientific">Pontibacter indicus</name>
    <dbReference type="NCBI Taxonomy" id="1317125"/>
    <lineage>
        <taxon>Bacteria</taxon>
        <taxon>Pseudomonadati</taxon>
        <taxon>Bacteroidota</taxon>
        <taxon>Cytophagia</taxon>
        <taxon>Cytophagales</taxon>
        <taxon>Hymenobacteraceae</taxon>
        <taxon>Pontibacter</taxon>
    </lineage>
</organism>
<feature type="coiled-coil region" evidence="1">
    <location>
        <begin position="155"/>
        <end position="184"/>
    </location>
</feature>
<sequence>MDQPVNATRPGFSARHLAYHALAWTVFILYELSIVFYVSDTRLDHAWEYIGYYALNMLLFYTTSQLVLPLAFRKKGRLYLLLLLVPLQLSGYILLEYGLEHLYNTLRSFPRQVTLNQRFVVGFIWRGTYFFGLSTTFWFVWRTLQHQRRISRMELRQLEGARARAELEKDLATAQSAYLQAQINPHFLFNTLNFIFNQVQEGAPKASESVLLLAEVMRHSLTGVQADGKTSLSAEVSHLRHYVSLNQLRFRFPLYIQLDVQGVTGNYRLPPLLLLTFVENIFKHGDLTDAASPATVQVACRDGWLHVATQNKTRPFPPVQGFGIGIRNVRTRLERLYLSHEYRLDIREDDGNYYLNFQLKLL</sequence>
<feature type="transmembrane region" description="Helical" evidence="2">
    <location>
        <begin position="17"/>
        <end position="38"/>
    </location>
</feature>
<accession>A0A1R3XTR1</accession>
<keyword evidence="2" id="KW-1133">Transmembrane helix</keyword>
<dbReference type="Proteomes" id="UP000187181">
    <property type="component" value="Unassembled WGS sequence"/>
</dbReference>